<accession>A0ACB9ZWH1</accession>
<organism evidence="1 2">
    <name type="scientific">Catharanthus roseus</name>
    <name type="common">Madagascar periwinkle</name>
    <name type="synonym">Vinca rosea</name>
    <dbReference type="NCBI Taxonomy" id="4058"/>
    <lineage>
        <taxon>Eukaryota</taxon>
        <taxon>Viridiplantae</taxon>
        <taxon>Streptophyta</taxon>
        <taxon>Embryophyta</taxon>
        <taxon>Tracheophyta</taxon>
        <taxon>Spermatophyta</taxon>
        <taxon>Magnoliopsida</taxon>
        <taxon>eudicotyledons</taxon>
        <taxon>Gunneridae</taxon>
        <taxon>Pentapetalae</taxon>
        <taxon>asterids</taxon>
        <taxon>lamiids</taxon>
        <taxon>Gentianales</taxon>
        <taxon>Apocynaceae</taxon>
        <taxon>Rauvolfioideae</taxon>
        <taxon>Vinceae</taxon>
        <taxon>Catharanthinae</taxon>
        <taxon>Catharanthus</taxon>
    </lineage>
</organism>
<dbReference type="Proteomes" id="UP001060085">
    <property type="component" value="Linkage Group LG07"/>
</dbReference>
<name>A0ACB9ZWH1_CATRO</name>
<evidence type="ECO:0000313" key="1">
    <source>
        <dbReference type="EMBL" id="KAI5652841.1"/>
    </source>
</evidence>
<reference evidence="2" key="1">
    <citation type="journal article" date="2023" name="Nat. Plants">
        <title>Single-cell RNA sequencing provides a high-resolution roadmap for understanding the multicellular compartmentation of specialized metabolism.</title>
        <authorList>
            <person name="Sun S."/>
            <person name="Shen X."/>
            <person name="Li Y."/>
            <person name="Li Y."/>
            <person name="Wang S."/>
            <person name="Li R."/>
            <person name="Zhang H."/>
            <person name="Shen G."/>
            <person name="Guo B."/>
            <person name="Wei J."/>
            <person name="Xu J."/>
            <person name="St-Pierre B."/>
            <person name="Chen S."/>
            <person name="Sun C."/>
        </authorList>
    </citation>
    <scope>NUCLEOTIDE SEQUENCE [LARGE SCALE GENOMIC DNA]</scope>
</reference>
<gene>
    <name evidence="1" type="ORF">M9H77_30028</name>
</gene>
<dbReference type="EMBL" id="CM044707">
    <property type="protein sequence ID" value="KAI5652841.1"/>
    <property type="molecule type" value="Genomic_DNA"/>
</dbReference>
<evidence type="ECO:0000313" key="2">
    <source>
        <dbReference type="Proteomes" id="UP001060085"/>
    </source>
</evidence>
<protein>
    <submittedName>
        <fullName evidence="1">Uncharacterized protein</fullName>
    </submittedName>
</protein>
<comment type="caution">
    <text evidence="1">The sequence shown here is derived from an EMBL/GenBank/DDBJ whole genome shotgun (WGS) entry which is preliminary data.</text>
</comment>
<keyword evidence="2" id="KW-1185">Reference proteome</keyword>
<sequence>MKKRGVDVPRRDNFQDKMKRIGGKLHHNHKETSISFSSNSSPLSIEFSCKELKMNDYYSNVANVDSYMLGIEDKEECMLGESIVVLESENNWEEFLEKAVFEEVCRKFCDLGNFVNTFPRLKCEVVKPLKHEEYSSLSDAA</sequence>
<proteinExistence type="predicted"/>